<reference evidence="2" key="1">
    <citation type="journal article" date="2005" name="Science">
        <title>Life at depth: Photobacterium profundum genome sequence and expression analysis.</title>
        <authorList>
            <person name="Vezzi A."/>
            <person name="Campanaro S."/>
            <person name="D'Angelo M."/>
            <person name="Simonato F."/>
            <person name="Vitulo N."/>
            <person name="Lauro F.M."/>
            <person name="Cestaro A."/>
            <person name="Malacrida G."/>
            <person name="Simionati B."/>
            <person name="Cannata N."/>
            <person name="Romualdi C."/>
            <person name="Bartlett D.H."/>
            <person name="Valle G."/>
        </authorList>
    </citation>
    <scope>NUCLEOTIDE SEQUENCE [LARGE SCALE GENOMIC DNA]</scope>
    <source>
        <strain evidence="2">ATCC BAA-1253 / SS9</strain>
    </source>
</reference>
<organism evidence="1 2">
    <name type="scientific">Photobacterium profundum (strain SS9)</name>
    <dbReference type="NCBI Taxonomy" id="298386"/>
    <lineage>
        <taxon>Bacteria</taxon>
        <taxon>Pseudomonadati</taxon>
        <taxon>Pseudomonadota</taxon>
        <taxon>Gammaproteobacteria</taxon>
        <taxon>Vibrionales</taxon>
        <taxon>Vibrionaceae</taxon>
        <taxon>Photobacterium</taxon>
    </lineage>
</organism>
<keyword evidence="2" id="KW-1185">Reference proteome</keyword>
<dbReference type="STRING" id="298386.PBPRA1947"/>
<dbReference type="Proteomes" id="UP000000593">
    <property type="component" value="Chromosome 1"/>
</dbReference>
<dbReference type="HOGENOM" id="CLU_2331284_0_0_6"/>
<name>Q6LQS5_PHOPR</name>
<accession>Q6LQS5</accession>
<protein>
    <submittedName>
        <fullName evidence="1">Uncharacterized protein</fullName>
    </submittedName>
</protein>
<evidence type="ECO:0000313" key="1">
    <source>
        <dbReference type="EMBL" id="CAG20351.1"/>
    </source>
</evidence>
<sequence length="98" mass="11137">MYDVWLYNYLLDVSPLSLWIGLRQVVALLTSFQLKCSKFCLSAIVRVKVWCIQGFLGITNNSDSTPRMGVGCFIKVVSNATYRTWIGVNGCRTFTLQF</sequence>
<dbReference type="EMBL" id="CR378669">
    <property type="protein sequence ID" value="CAG20351.1"/>
    <property type="molecule type" value="Genomic_DNA"/>
</dbReference>
<evidence type="ECO:0000313" key="2">
    <source>
        <dbReference type="Proteomes" id="UP000000593"/>
    </source>
</evidence>
<gene>
    <name evidence="1" type="ordered locus">PBPRA1947</name>
</gene>
<dbReference type="AlphaFoldDB" id="Q6LQS5"/>
<proteinExistence type="predicted"/>
<dbReference type="KEGG" id="ppr:PBPRA1947"/>